<protein>
    <recommendedName>
        <fullName evidence="3">Phage XkdN-like protein</fullName>
    </recommendedName>
</protein>
<dbReference type="Proteomes" id="UP000663464">
    <property type="component" value="Chromosome"/>
</dbReference>
<evidence type="ECO:0000313" key="1">
    <source>
        <dbReference type="EMBL" id="QRI52260.1"/>
    </source>
</evidence>
<name>A0ABD7CFY8_CLOBO</name>
<dbReference type="AlphaFoldDB" id="A0ABD7CFY8"/>
<reference evidence="1 2" key="1">
    <citation type="journal article" date="2014" name="J. Infect. Dis.">
        <title>Molecular characterization of a novel botulinum neurotoxin type H gene.</title>
        <authorList>
            <person name="Dover N."/>
            <person name="Barash J.R."/>
            <person name="Hill K.K."/>
            <person name="Xie G."/>
            <person name="Arnon S.S."/>
        </authorList>
    </citation>
    <scope>NUCLEOTIDE SEQUENCE [LARGE SCALE GENOMIC DNA]</scope>
    <source>
        <strain evidence="1 2">IBCA10-7060</strain>
    </source>
</reference>
<sequence length="144" mass="16385">MSNVNEEKILNMKEEDILNQLLTGEEELPTATVILDRLKIKLELKGLSEKEISSIRKECSTRKKNKGNWVEKLNDNEFDAGLIVGATTNINWNDPKLLESKNVSDGKQYIRRKLLAGEITNLVNKILDLSGFNDEIEDVEDIKN</sequence>
<dbReference type="InterPro" id="IPR038559">
    <property type="entry name" value="XkdN-like_sf"/>
</dbReference>
<dbReference type="RefSeq" id="WP_047403191.1">
    <property type="nucleotide sequence ID" value="NZ_CP069280.1"/>
</dbReference>
<dbReference type="Pfam" id="PF08890">
    <property type="entry name" value="Phage_TAC_5"/>
    <property type="match status" value="1"/>
</dbReference>
<dbReference type="EMBL" id="CP069280">
    <property type="protein sequence ID" value="QRI52260.1"/>
    <property type="molecule type" value="Genomic_DNA"/>
</dbReference>
<proteinExistence type="predicted"/>
<evidence type="ECO:0000313" key="2">
    <source>
        <dbReference type="Proteomes" id="UP000663464"/>
    </source>
</evidence>
<accession>A0ABD7CFY8</accession>
<gene>
    <name evidence="1" type="ORF">JQS73_12560</name>
</gene>
<evidence type="ECO:0008006" key="3">
    <source>
        <dbReference type="Google" id="ProtNLM"/>
    </source>
</evidence>
<dbReference type="Gene3D" id="3.30.2220.30">
    <property type="match status" value="1"/>
</dbReference>
<organism evidence="1 2">
    <name type="scientific">Clostridium botulinum</name>
    <dbReference type="NCBI Taxonomy" id="1491"/>
    <lineage>
        <taxon>Bacteria</taxon>
        <taxon>Bacillati</taxon>
        <taxon>Bacillota</taxon>
        <taxon>Clostridia</taxon>
        <taxon>Eubacteriales</taxon>
        <taxon>Clostridiaceae</taxon>
        <taxon>Clostridium</taxon>
    </lineage>
</organism>
<dbReference type="InterPro" id="IPR014986">
    <property type="entry name" value="XkdN-like"/>
</dbReference>